<name>A0A650EM26_9HELI</name>
<dbReference type="InterPro" id="IPR011856">
    <property type="entry name" value="tRNA_endonuc-like_dom_sf"/>
</dbReference>
<dbReference type="PANTHER" id="PTHR34039:SF1">
    <property type="entry name" value="UPF0102 PROTEIN YRAN"/>
    <property type="match status" value="1"/>
</dbReference>
<dbReference type="SUPFAM" id="SSF52980">
    <property type="entry name" value="Restriction endonuclease-like"/>
    <property type="match status" value="1"/>
</dbReference>
<evidence type="ECO:0000313" key="3">
    <source>
        <dbReference type="EMBL" id="QGT50341.1"/>
    </source>
</evidence>
<reference evidence="3" key="1">
    <citation type="journal article" date="2020" name="J. ISSAAS">
        <title>Lactobacilli and other gastrointestinal microbiota of Peromyscus leucopus, reservoir host for agents of Lyme disease and other zoonoses in North America.</title>
        <authorList>
            <person name="Milovic A."/>
            <person name="Bassam K."/>
            <person name="Shao H."/>
            <person name="Chatzistamou I."/>
            <person name="Tufts D.M."/>
            <person name="Diuk-Wasser M."/>
            <person name="Barbour A.G."/>
        </authorList>
    </citation>
    <scope>NUCLEOTIDE SEQUENCE</scope>
    <source>
        <strain evidence="3">LL4</strain>
    </source>
</reference>
<protein>
    <recommendedName>
        <fullName evidence="2">UPF0102 protein Helico5904_0130</fullName>
    </recommendedName>
</protein>
<gene>
    <name evidence="3" type="ORF">Helico5904_0130</name>
</gene>
<dbReference type="GO" id="GO:0003676">
    <property type="term" value="F:nucleic acid binding"/>
    <property type="evidence" value="ECO:0007669"/>
    <property type="project" value="InterPro"/>
</dbReference>
<proteinExistence type="inferred from homology"/>
<dbReference type="NCBIfam" id="NF009152">
    <property type="entry name" value="PRK12497.2-4"/>
    <property type="match status" value="1"/>
</dbReference>
<dbReference type="InterPro" id="IPR011335">
    <property type="entry name" value="Restrct_endonuc-II-like"/>
</dbReference>
<dbReference type="PANTHER" id="PTHR34039">
    <property type="entry name" value="UPF0102 PROTEIN YRAN"/>
    <property type="match status" value="1"/>
</dbReference>
<dbReference type="Pfam" id="PF02021">
    <property type="entry name" value="UPF0102"/>
    <property type="match status" value="1"/>
</dbReference>
<dbReference type="HAMAP" id="MF_00048">
    <property type="entry name" value="UPF0102"/>
    <property type="match status" value="1"/>
</dbReference>
<evidence type="ECO:0000256" key="2">
    <source>
        <dbReference type="HAMAP-Rule" id="MF_00048"/>
    </source>
</evidence>
<dbReference type="AlphaFoldDB" id="A0A650EM26"/>
<accession>A0A650EM26</accession>
<sequence>MSREKGKEGENLACLFLEQNGFEIIERNFFAKYGEIDIIATKDDVLHFVEVKSGENFEPIVNLTAQKLQKLIKATHIYLSKHRLANVYCIDALIVKKGQCELIENITMGAL</sequence>
<organism evidence="3">
    <name type="scientific">uncultured Helicobacter sp</name>
    <dbReference type="NCBI Taxonomy" id="175537"/>
    <lineage>
        <taxon>Bacteria</taxon>
        <taxon>Pseudomonadati</taxon>
        <taxon>Campylobacterota</taxon>
        <taxon>Epsilonproteobacteria</taxon>
        <taxon>Campylobacterales</taxon>
        <taxon>Helicobacteraceae</taxon>
        <taxon>Helicobacter</taxon>
        <taxon>environmental samples</taxon>
    </lineage>
</organism>
<dbReference type="EMBL" id="MN577569">
    <property type="protein sequence ID" value="QGT50341.1"/>
    <property type="molecule type" value="Genomic_DNA"/>
</dbReference>
<comment type="similarity">
    <text evidence="1 2">Belongs to the UPF0102 family.</text>
</comment>
<dbReference type="Gene3D" id="3.40.1350.10">
    <property type="match status" value="1"/>
</dbReference>
<evidence type="ECO:0000256" key="1">
    <source>
        <dbReference type="ARBA" id="ARBA00006738"/>
    </source>
</evidence>
<dbReference type="InterPro" id="IPR003509">
    <property type="entry name" value="UPF0102_YraN-like"/>
</dbReference>